<proteinExistence type="predicted"/>
<sequence>MKKIQNLKYIIRNSRGQIVLILVLVTIVGLTVGLSLISRTVTDVRISSQIEQSGRAFSAAEAGIETALRGSYTGAPSSANFTVSNATVSYTTEILGLSSGVLMLPLTEVGNTQTVWLVNHNTDGSLNETVSYSADDSFDICFGKDNITKPAIIVSLIYKEGAVYKVAKGAYDADSTGTRGNNFYTVPDVDIDLSGPYCNGKFPYKVTLIPTLDPPHGSGPPNGFGITGTLLALRIQPRYINTPIGVKPYNTGFFPDQGKTITSIGKTETGIVRKIKVVQGFTAMPTLLDFGLFVETND</sequence>
<evidence type="ECO:0008006" key="4">
    <source>
        <dbReference type="Google" id="ProtNLM"/>
    </source>
</evidence>
<name>A0A1F6AR19_9BACT</name>
<evidence type="ECO:0000313" key="2">
    <source>
        <dbReference type="EMBL" id="OGG26933.1"/>
    </source>
</evidence>
<comment type="caution">
    <text evidence="2">The sequence shown here is derived from an EMBL/GenBank/DDBJ whole genome shotgun (WGS) entry which is preliminary data.</text>
</comment>
<feature type="transmembrane region" description="Helical" evidence="1">
    <location>
        <begin position="18"/>
        <end position="37"/>
    </location>
</feature>
<evidence type="ECO:0000313" key="3">
    <source>
        <dbReference type="Proteomes" id="UP000176609"/>
    </source>
</evidence>
<dbReference type="EMBL" id="MFJR01000007">
    <property type="protein sequence ID" value="OGG26933.1"/>
    <property type="molecule type" value="Genomic_DNA"/>
</dbReference>
<reference evidence="2 3" key="1">
    <citation type="journal article" date="2016" name="Nat. Commun.">
        <title>Thousands of microbial genomes shed light on interconnected biogeochemical processes in an aquifer system.</title>
        <authorList>
            <person name="Anantharaman K."/>
            <person name="Brown C.T."/>
            <person name="Hug L.A."/>
            <person name="Sharon I."/>
            <person name="Castelle C.J."/>
            <person name="Probst A.J."/>
            <person name="Thomas B.C."/>
            <person name="Singh A."/>
            <person name="Wilkins M.J."/>
            <person name="Karaoz U."/>
            <person name="Brodie E.L."/>
            <person name="Williams K.H."/>
            <person name="Hubbard S.S."/>
            <person name="Banfield J.F."/>
        </authorList>
    </citation>
    <scope>NUCLEOTIDE SEQUENCE [LARGE SCALE GENOMIC DNA]</scope>
</reference>
<keyword evidence="1" id="KW-0812">Transmembrane</keyword>
<dbReference type="AlphaFoldDB" id="A0A1F6AR19"/>
<protein>
    <recommendedName>
        <fullName evidence="4">Type 4 fimbrial biogenesis protein PilX N-terminal domain-containing protein</fullName>
    </recommendedName>
</protein>
<accession>A0A1F6AR19</accession>
<gene>
    <name evidence="2" type="ORF">A2960_02190</name>
</gene>
<dbReference type="Proteomes" id="UP000176609">
    <property type="component" value="Unassembled WGS sequence"/>
</dbReference>
<keyword evidence="1" id="KW-1133">Transmembrane helix</keyword>
<evidence type="ECO:0000256" key="1">
    <source>
        <dbReference type="SAM" id="Phobius"/>
    </source>
</evidence>
<keyword evidence="1" id="KW-0472">Membrane</keyword>
<organism evidence="2 3">
    <name type="scientific">Candidatus Gottesmanbacteria bacterium RIFCSPLOWO2_01_FULL_39_12b</name>
    <dbReference type="NCBI Taxonomy" id="1798388"/>
    <lineage>
        <taxon>Bacteria</taxon>
        <taxon>Candidatus Gottesmaniibacteriota</taxon>
    </lineage>
</organism>